<reference evidence="2 3" key="1">
    <citation type="submission" date="2019-02" db="EMBL/GenBank/DDBJ databases">
        <title>Deep-cultivation of Planctomycetes and their phenomic and genomic characterization uncovers novel biology.</title>
        <authorList>
            <person name="Wiegand S."/>
            <person name="Jogler M."/>
            <person name="Boedeker C."/>
            <person name="Pinto D."/>
            <person name="Vollmers J."/>
            <person name="Rivas-Marin E."/>
            <person name="Kohn T."/>
            <person name="Peeters S.H."/>
            <person name="Heuer A."/>
            <person name="Rast P."/>
            <person name="Oberbeckmann S."/>
            <person name="Bunk B."/>
            <person name="Jeske O."/>
            <person name="Meyerdierks A."/>
            <person name="Storesund J.E."/>
            <person name="Kallscheuer N."/>
            <person name="Luecker S."/>
            <person name="Lage O.M."/>
            <person name="Pohl T."/>
            <person name="Merkel B.J."/>
            <person name="Hornburger P."/>
            <person name="Mueller R.-W."/>
            <person name="Bruemmer F."/>
            <person name="Labrenz M."/>
            <person name="Spormann A.M."/>
            <person name="Op Den Camp H."/>
            <person name="Overmann J."/>
            <person name="Amann R."/>
            <person name="Jetten M.S.M."/>
            <person name="Mascher T."/>
            <person name="Medema M.H."/>
            <person name="Devos D.P."/>
            <person name="Kaster A.-K."/>
            <person name="Ovreas L."/>
            <person name="Rohde M."/>
            <person name="Galperin M.Y."/>
            <person name="Jogler C."/>
        </authorList>
    </citation>
    <scope>NUCLEOTIDE SEQUENCE [LARGE SCALE GENOMIC DNA]</scope>
    <source>
        <strain evidence="2 3">Enr8</strain>
    </source>
</reference>
<feature type="transmembrane region" description="Helical" evidence="1">
    <location>
        <begin position="58"/>
        <end position="77"/>
    </location>
</feature>
<sequence length="146" mass="15390">MSDAADKEPVDQETAAPEAVVPEAVVPEAVVPEAVVPEVDAEHAAHLPAQADDLNTPVIAVVGFVSAILTFAIVVGLQAGYHQYANYLHNDSKVAKPGSDASAAIIASQRATMNDYGWVNKQEGKVALPIDRAMQLVVNEYSTKAK</sequence>
<gene>
    <name evidence="2" type="ORF">Enr8_22360</name>
</gene>
<keyword evidence="1" id="KW-1133">Transmembrane helix</keyword>
<keyword evidence="3" id="KW-1185">Reference proteome</keyword>
<evidence type="ECO:0000313" key="2">
    <source>
        <dbReference type="EMBL" id="TWT34821.1"/>
    </source>
</evidence>
<protein>
    <submittedName>
        <fullName evidence="2">Uncharacterized protein</fullName>
    </submittedName>
</protein>
<evidence type="ECO:0000313" key="3">
    <source>
        <dbReference type="Proteomes" id="UP000318878"/>
    </source>
</evidence>
<evidence type="ECO:0000256" key="1">
    <source>
        <dbReference type="SAM" id="Phobius"/>
    </source>
</evidence>
<keyword evidence="1" id="KW-0472">Membrane</keyword>
<name>A0A5C5V964_9BACT</name>
<accession>A0A5C5V964</accession>
<dbReference type="EMBL" id="SJPF01000002">
    <property type="protein sequence ID" value="TWT34821.1"/>
    <property type="molecule type" value="Genomic_DNA"/>
</dbReference>
<dbReference type="Proteomes" id="UP000318878">
    <property type="component" value="Unassembled WGS sequence"/>
</dbReference>
<comment type="caution">
    <text evidence="2">The sequence shown here is derived from an EMBL/GenBank/DDBJ whole genome shotgun (WGS) entry which is preliminary data.</text>
</comment>
<dbReference type="AlphaFoldDB" id="A0A5C5V964"/>
<dbReference type="RefSeq" id="WP_186767575.1">
    <property type="nucleotide sequence ID" value="NZ_SJPF01000002.1"/>
</dbReference>
<organism evidence="2 3">
    <name type="scientific">Blastopirellula retiformator</name>
    <dbReference type="NCBI Taxonomy" id="2527970"/>
    <lineage>
        <taxon>Bacteria</taxon>
        <taxon>Pseudomonadati</taxon>
        <taxon>Planctomycetota</taxon>
        <taxon>Planctomycetia</taxon>
        <taxon>Pirellulales</taxon>
        <taxon>Pirellulaceae</taxon>
        <taxon>Blastopirellula</taxon>
    </lineage>
</organism>
<proteinExistence type="predicted"/>
<keyword evidence="1" id="KW-0812">Transmembrane</keyword>